<organism evidence="2 3">
    <name type="scientific">Umbelopsis vinacea</name>
    <dbReference type="NCBI Taxonomy" id="44442"/>
    <lineage>
        <taxon>Eukaryota</taxon>
        <taxon>Fungi</taxon>
        <taxon>Fungi incertae sedis</taxon>
        <taxon>Mucoromycota</taxon>
        <taxon>Mucoromycotina</taxon>
        <taxon>Umbelopsidomycetes</taxon>
        <taxon>Umbelopsidales</taxon>
        <taxon>Umbelopsidaceae</taxon>
        <taxon>Umbelopsis</taxon>
    </lineage>
</organism>
<dbReference type="EMBL" id="JAEPRA010000010">
    <property type="protein sequence ID" value="KAG2179435.1"/>
    <property type="molecule type" value="Genomic_DNA"/>
</dbReference>
<sequence>MDLPQPKKTLHPPSNSTNQWKDHQRMLFNTAYSHADQVSSYGFSSPRTNPWDTNGGPFMQSNKPDGRRRDAGLVCEDM</sequence>
<comment type="caution">
    <text evidence="2">The sequence shown here is derived from an EMBL/GenBank/DDBJ whole genome shotgun (WGS) entry which is preliminary data.</text>
</comment>
<evidence type="ECO:0000313" key="3">
    <source>
        <dbReference type="Proteomes" id="UP000612746"/>
    </source>
</evidence>
<protein>
    <submittedName>
        <fullName evidence="2">Uncharacterized protein</fullName>
    </submittedName>
</protein>
<feature type="region of interest" description="Disordered" evidence="1">
    <location>
        <begin position="1"/>
        <end position="20"/>
    </location>
</feature>
<evidence type="ECO:0000313" key="2">
    <source>
        <dbReference type="EMBL" id="KAG2179435.1"/>
    </source>
</evidence>
<dbReference type="AlphaFoldDB" id="A0A8H7UDY4"/>
<keyword evidence="3" id="KW-1185">Reference proteome</keyword>
<reference evidence="2" key="1">
    <citation type="submission" date="2020-12" db="EMBL/GenBank/DDBJ databases">
        <title>Metabolic potential, ecology and presence of endohyphal bacteria is reflected in genomic diversity of Mucoromycotina.</title>
        <authorList>
            <person name="Muszewska A."/>
            <person name="Okrasinska A."/>
            <person name="Steczkiewicz K."/>
            <person name="Drgas O."/>
            <person name="Orlowska M."/>
            <person name="Perlinska-Lenart U."/>
            <person name="Aleksandrzak-Piekarczyk T."/>
            <person name="Szatraj K."/>
            <person name="Zielenkiewicz U."/>
            <person name="Pilsyk S."/>
            <person name="Malc E."/>
            <person name="Mieczkowski P."/>
            <person name="Kruszewska J.S."/>
            <person name="Biernat P."/>
            <person name="Pawlowska J."/>
        </authorList>
    </citation>
    <scope>NUCLEOTIDE SEQUENCE</scope>
    <source>
        <strain evidence="2">WA0000051536</strain>
    </source>
</reference>
<name>A0A8H7UDY4_9FUNG</name>
<feature type="compositionally biased region" description="Polar residues" evidence="1">
    <location>
        <begin position="39"/>
        <end position="52"/>
    </location>
</feature>
<gene>
    <name evidence="2" type="ORF">INT44_006281</name>
</gene>
<proteinExistence type="predicted"/>
<dbReference type="Proteomes" id="UP000612746">
    <property type="component" value="Unassembled WGS sequence"/>
</dbReference>
<feature type="region of interest" description="Disordered" evidence="1">
    <location>
        <begin position="39"/>
        <end position="78"/>
    </location>
</feature>
<accession>A0A8H7UDY4</accession>
<evidence type="ECO:0000256" key="1">
    <source>
        <dbReference type="SAM" id="MobiDB-lite"/>
    </source>
</evidence>